<dbReference type="CDD" id="cd00610">
    <property type="entry name" value="OAT_like"/>
    <property type="match status" value="1"/>
</dbReference>
<dbReference type="PANTHER" id="PTHR11986:SF113">
    <property type="entry name" value="SUCCINYLORNITHINE TRANSAMINASE"/>
    <property type="match status" value="1"/>
</dbReference>
<comment type="similarity">
    <text evidence="5">Belongs to the class-III pyridoxal-phosphate-dependent aminotransferase family. ArgD subfamily.</text>
</comment>
<dbReference type="Gene3D" id="3.90.1150.10">
    <property type="entry name" value="Aspartate Aminotransferase, domain 1"/>
    <property type="match status" value="1"/>
</dbReference>
<name>H0HPQ2_9HYPH</name>
<keyword evidence="7" id="KW-1185">Reference proteome</keyword>
<dbReference type="InterPro" id="IPR015421">
    <property type="entry name" value="PyrdxlP-dep_Trfase_major"/>
</dbReference>
<dbReference type="InterPro" id="IPR004636">
    <property type="entry name" value="AcOrn/SuccOrn_fam"/>
</dbReference>
<protein>
    <recommendedName>
        <fullName evidence="5">Acetylornithine aminotransferase</fullName>
        <shortName evidence="5">ACOAT</shortName>
        <ecNumber evidence="5">2.6.1.11</ecNumber>
    </recommendedName>
</protein>
<keyword evidence="1 5" id="KW-0055">Arginine biosynthesis</keyword>
<comment type="miscellaneous">
    <text evidence="5">May also have succinyldiaminopimelate aminotransferase activity, thus carrying out the corresponding step in lysine biosynthesis.</text>
</comment>
<dbReference type="GO" id="GO:0006526">
    <property type="term" value="P:L-arginine biosynthetic process"/>
    <property type="evidence" value="ECO:0007669"/>
    <property type="project" value="UniProtKB-UniRule"/>
</dbReference>
<evidence type="ECO:0000313" key="6">
    <source>
        <dbReference type="EMBL" id="EHK57277.1"/>
    </source>
</evidence>
<feature type="binding site" evidence="5">
    <location>
        <position position="148"/>
    </location>
    <ligand>
        <name>pyridoxal 5'-phosphate</name>
        <dbReference type="ChEBI" id="CHEBI:597326"/>
    </ligand>
</feature>
<dbReference type="NCBIfam" id="NF002325">
    <property type="entry name" value="PRK01278.1"/>
    <property type="match status" value="1"/>
</dbReference>
<dbReference type="InterPro" id="IPR005814">
    <property type="entry name" value="Aminotrans_3"/>
</dbReference>
<comment type="subunit">
    <text evidence="5">Homodimer.</text>
</comment>
<keyword evidence="5" id="KW-0963">Cytoplasm</keyword>
<dbReference type="InterPro" id="IPR049704">
    <property type="entry name" value="Aminotrans_3_PPA_site"/>
</dbReference>
<dbReference type="PIRSF" id="PIRSF000521">
    <property type="entry name" value="Transaminase_4ab_Lys_Orn"/>
    <property type="match status" value="1"/>
</dbReference>
<keyword evidence="4 5" id="KW-0663">Pyridoxal phosphate</keyword>
<sequence length="416" mass="44026">MAAALAAFLIFPVPETHIMSGSALFETFARAPLAFDRGEGSWLITEDGQRYLDFAGGIAVNSLGHGHPKLVAALTEQAGKLWHTSNLYQIPGQTRLAERLVANSFADKVFFTNSGAEALECAIKTARRYHYVNGRPERFRTITFEGAFHGRTLATIAAGGQQKYLEGYGPKVEGFDQVAFDDIDAAERAITHETAAILLEPVQGEGGVRDFPAQSLRRLRELCDEHGLLLIFDEVQCGVGRTGKLFAHEWAGVAPDLMAIAKGIGGGFPMGACLATDEAAAGMTPGVHGTTFGGNPLAMAVGNAVLDVVLEEGFLDDISRKGLLMKQGLAAIADEFPEIIEGTRGTGLLLGLKCKAPNAKVAAALRDQKLLSVPAGENVLRLLPPLTVTDAEIREALARIRAGAKSLAPAAANAAT</sequence>
<dbReference type="InterPro" id="IPR050103">
    <property type="entry name" value="Class-III_PLP-dep_AT"/>
</dbReference>
<keyword evidence="2 5" id="KW-0032">Aminotransferase</keyword>
<evidence type="ECO:0000256" key="3">
    <source>
        <dbReference type="ARBA" id="ARBA00022679"/>
    </source>
</evidence>
<feature type="binding site" evidence="5">
    <location>
        <begin position="115"/>
        <end position="116"/>
    </location>
    <ligand>
        <name>pyridoxal 5'-phosphate</name>
        <dbReference type="ChEBI" id="CHEBI:597326"/>
    </ligand>
</feature>
<proteinExistence type="inferred from homology"/>
<feature type="modified residue" description="N6-(pyridoxal phosphate)lysine" evidence="5">
    <location>
        <position position="262"/>
    </location>
</feature>
<dbReference type="PROSITE" id="PS00600">
    <property type="entry name" value="AA_TRANSFER_CLASS_3"/>
    <property type="match status" value="1"/>
</dbReference>
<dbReference type="InterPro" id="IPR015422">
    <property type="entry name" value="PyrdxlP-dep_Trfase_small"/>
</dbReference>
<evidence type="ECO:0000256" key="2">
    <source>
        <dbReference type="ARBA" id="ARBA00022576"/>
    </source>
</evidence>
<dbReference type="GO" id="GO:0042802">
    <property type="term" value="F:identical protein binding"/>
    <property type="evidence" value="ECO:0007669"/>
    <property type="project" value="TreeGrafter"/>
</dbReference>
<dbReference type="UniPathway" id="UPA00068">
    <property type="reaction ID" value="UER00109"/>
</dbReference>
<dbReference type="InterPro" id="IPR015424">
    <property type="entry name" value="PyrdxlP-dep_Trfase"/>
</dbReference>
<dbReference type="EC" id="2.6.1.11" evidence="5"/>
<feature type="binding site" evidence="5">
    <location>
        <position position="290"/>
    </location>
    <ligand>
        <name>N(2)-acetyl-L-ornithine</name>
        <dbReference type="ChEBI" id="CHEBI:57805"/>
    </ligand>
</feature>
<comment type="catalytic activity">
    <reaction evidence="5">
        <text>N(2)-acetyl-L-ornithine + 2-oxoglutarate = N-acetyl-L-glutamate 5-semialdehyde + L-glutamate</text>
        <dbReference type="Rhea" id="RHEA:18049"/>
        <dbReference type="ChEBI" id="CHEBI:16810"/>
        <dbReference type="ChEBI" id="CHEBI:29123"/>
        <dbReference type="ChEBI" id="CHEBI:29985"/>
        <dbReference type="ChEBI" id="CHEBI:57805"/>
        <dbReference type="EC" id="2.6.1.11"/>
    </reaction>
</comment>
<dbReference type="GO" id="GO:0003992">
    <property type="term" value="F:N2-acetyl-L-ornithine:2-oxoglutarate 5-aminotransferase activity"/>
    <property type="evidence" value="ECO:0007669"/>
    <property type="project" value="UniProtKB-UniRule"/>
</dbReference>
<dbReference type="SUPFAM" id="SSF53383">
    <property type="entry name" value="PLP-dependent transferases"/>
    <property type="match status" value="1"/>
</dbReference>
<gene>
    <name evidence="5 6" type="primary">argD</name>
    <name evidence="6" type="ORF">MAXJ12_10660</name>
</gene>
<evidence type="ECO:0000256" key="4">
    <source>
        <dbReference type="ARBA" id="ARBA00022898"/>
    </source>
</evidence>
<dbReference type="HAMAP" id="MF_01107">
    <property type="entry name" value="ArgD_aminotrans_3"/>
    <property type="match status" value="1"/>
</dbReference>
<accession>H0HPQ2</accession>
<dbReference type="PANTHER" id="PTHR11986">
    <property type="entry name" value="AMINOTRANSFERASE CLASS III"/>
    <property type="match status" value="1"/>
</dbReference>
<dbReference type="PATRIC" id="fig|1107882.3.peg.2096"/>
<comment type="pathway">
    <text evidence="5">Amino-acid biosynthesis; L-arginine biosynthesis; N(2)-acetyl-L-ornithine from L-glutamate: step 4/4.</text>
</comment>
<dbReference type="Gene3D" id="3.40.640.10">
    <property type="entry name" value="Type I PLP-dependent aspartate aminotransferase-like (Major domain)"/>
    <property type="match status" value="1"/>
</dbReference>
<evidence type="ECO:0000256" key="1">
    <source>
        <dbReference type="ARBA" id="ARBA00022571"/>
    </source>
</evidence>
<reference evidence="6 7" key="1">
    <citation type="journal article" date="2012" name="J. Bacteriol.">
        <title>Draft Genome Sequence of Mesorhizobium alhagi CCNWXJ12-2T, a Novel Salt-Resistant Species Isolated from the Desert of Northwestern China.</title>
        <authorList>
            <person name="Zhou M."/>
            <person name="Chen W."/>
            <person name="Chen H."/>
            <person name="Wei G."/>
        </authorList>
    </citation>
    <scope>NUCLEOTIDE SEQUENCE [LARGE SCALE GENOMIC DNA]</scope>
    <source>
        <strain evidence="6 7">CCNWXJ12-2</strain>
    </source>
</reference>
<feature type="binding site" evidence="5">
    <location>
        <position position="291"/>
    </location>
    <ligand>
        <name>pyridoxal 5'-phosphate</name>
        <dbReference type="ChEBI" id="CHEBI:597326"/>
    </ligand>
</feature>
<dbReference type="Pfam" id="PF00202">
    <property type="entry name" value="Aminotran_3"/>
    <property type="match status" value="1"/>
</dbReference>
<comment type="subcellular location">
    <subcellularLocation>
        <location evidence="5">Cytoplasm</location>
    </subcellularLocation>
</comment>
<dbReference type="EMBL" id="AHAM01000074">
    <property type="protein sequence ID" value="EHK57277.1"/>
    <property type="molecule type" value="Genomic_DNA"/>
</dbReference>
<evidence type="ECO:0000313" key="7">
    <source>
        <dbReference type="Proteomes" id="UP000003250"/>
    </source>
</evidence>
<dbReference type="AlphaFoldDB" id="H0HPQ2"/>
<keyword evidence="3 5" id="KW-0808">Transferase</keyword>
<organism evidence="6 7">
    <name type="scientific">Mesorhizobium alhagi CCNWXJ12-2</name>
    <dbReference type="NCBI Taxonomy" id="1107882"/>
    <lineage>
        <taxon>Bacteria</taxon>
        <taxon>Pseudomonadati</taxon>
        <taxon>Pseudomonadota</taxon>
        <taxon>Alphaproteobacteria</taxon>
        <taxon>Hyphomicrobiales</taxon>
        <taxon>Phyllobacteriaceae</taxon>
        <taxon>Allomesorhizobium</taxon>
    </lineage>
</organism>
<comment type="cofactor">
    <cofactor evidence="5">
        <name>pyridoxal 5'-phosphate</name>
        <dbReference type="ChEBI" id="CHEBI:597326"/>
    </cofactor>
    <text evidence="5">Binds 1 pyridoxal phosphate per subunit.</text>
</comment>
<keyword evidence="5" id="KW-0028">Amino-acid biosynthesis</keyword>
<dbReference type="Proteomes" id="UP000003250">
    <property type="component" value="Unassembled WGS sequence"/>
</dbReference>
<dbReference type="NCBIfam" id="TIGR00707">
    <property type="entry name" value="argD"/>
    <property type="match status" value="1"/>
</dbReference>
<feature type="binding site" evidence="5">
    <location>
        <begin position="233"/>
        <end position="236"/>
    </location>
    <ligand>
        <name>pyridoxal 5'-phosphate</name>
        <dbReference type="ChEBI" id="CHEBI:597326"/>
    </ligand>
</feature>
<dbReference type="GO" id="GO:0030170">
    <property type="term" value="F:pyridoxal phosphate binding"/>
    <property type="evidence" value="ECO:0007669"/>
    <property type="project" value="InterPro"/>
</dbReference>
<evidence type="ECO:0000256" key="5">
    <source>
        <dbReference type="HAMAP-Rule" id="MF_01107"/>
    </source>
</evidence>
<dbReference type="FunFam" id="3.40.640.10:FF:000004">
    <property type="entry name" value="Acetylornithine aminotransferase"/>
    <property type="match status" value="1"/>
</dbReference>
<dbReference type="GO" id="GO:0005737">
    <property type="term" value="C:cytoplasm"/>
    <property type="evidence" value="ECO:0007669"/>
    <property type="project" value="UniProtKB-SubCell"/>
</dbReference>
<feature type="binding site" evidence="5">
    <location>
        <position position="151"/>
    </location>
    <ligand>
        <name>N(2)-acetyl-L-ornithine</name>
        <dbReference type="ChEBI" id="CHEBI:57805"/>
    </ligand>
</feature>